<dbReference type="Pfam" id="PF08818">
    <property type="entry name" value="DUF1801"/>
    <property type="match status" value="1"/>
</dbReference>
<name>A0ABS6A605_9GAMM</name>
<proteinExistence type="predicted"/>
<protein>
    <submittedName>
        <fullName evidence="2">DUF1801 domain-containing protein</fullName>
    </submittedName>
</protein>
<dbReference type="EMBL" id="JAHKPV010000006">
    <property type="protein sequence ID" value="MBU2873596.1"/>
    <property type="molecule type" value="Genomic_DNA"/>
</dbReference>
<reference evidence="2 3" key="1">
    <citation type="submission" date="2021-05" db="EMBL/GenBank/DDBJ databases">
        <title>Draft genomes of bacteria isolated from model marine particles.</title>
        <authorList>
            <person name="Datta M.S."/>
            <person name="Schwartzman J.A."/>
            <person name="Enke T.N."/>
            <person name="Saavedra J."/>
            <person name="Cermak N."/>
            <person name="Cordero O.X."/>
        </authorList>
    </citation>
    <scope>NUCLEOTIDE SEQUENCE [LARGE SCALE GENOMIC DNA]</scope>
    <source>
        <strain evidence="2 3">D2M19</strain>
    </source>
</reference>
<evidence type="ECO:0000313" key="2">
    <source>
        <dbReference type="EMBL" id="MBU2873596.1"/>
    </source>
</evidence>
<dbReference type="InterPro" id="IPR014922">
    <property type="entry name" value="YdhG-like"/>
</dbReference>
<sequence length="134" mass="14842">MKPEIESKFATYPIEAQRQLENVRGLILAVAAENALGAVEEALKWGEASYLVKGGSTIRMDWKPKDPGVIKVYFHCQTILVETFKEIYPDEFEYEGKRAIVIPLGASVGGGPLSHCLQMALKYHSLKHLPLLGS</sequence>
<dbReference type="Proteomes" id="UP000753376">
    <property type="component" value="Unassembled WGS sequence"/>
</dbReference>
<evidence type="ECO:0000313" key="3">
    <source>
        <dbReference type="Proteomes" id="UP000753376"/>
    </source>
</evidence>
<feature type="domain" description="YdhG-like" evidence="1">
    <location>
        <begin position="17"/>
        <end position="118"/>
    </location>
</feature>
<keyword evidence="3" id="KW-1185">Reference proteome</keyword>
<evidence type="ECO:0000259" key="1">
    <source>
        <dbReference type="Pfam" id="PF08818"/>
    </source>
</evidence>
<gene>
    <name evidence="2" type="ORF">KO508_06180</name>
</gene>
<dbReference type="RefSeq" id="WP_216007480.1">
    <property type="nucleotide sequence ID" value="NZ_JAHKPV010000006.1"/>
</dbReference>
<comment type="caution">
    <text evidence="2">The sequence shown here is derived from an EMBL/GenBank/DDBJ whole genome shotgun (WGS) entry which is preliminary data.</text>
</comment>
<organism evidence="2 3">
    <name type="scientific">Marinobacter salexigens</name>
    <dbReference type="NCBI Taxonomy" id="1925763"/>
    <lineage>
        <taxon>Bacteria</taxon>
        <taxon>Pseudomonadati</taxon>
        <taxon>Pseudomonadota</taxon>
        <taxon>Gammaproteobacteria</taxon>
        <taxon>Pseudomonadales</taxon>
        <taxon>Marinobacteraceae</taxon>
        <taxon>Marinobacter</taxon>
    </lineage>
</organism>
<accession>A0ABS6A605</accession>